<feature type="transmembrane region" description="Helical" evidence="1">
    <location>
        <begin position="79"/>
        <end position="98"/>
    </location>
</feature>
<organism evidence="2 3">
    <name type="scientific">Bradyrhizobium algeriense</name>
    <dbReference type="NCBI Taxonomy" id="634784"/>
    <lineage>
        <taxon>Bacteria</taxon>
        <taxon>Pseudomonadati</taxon>
        <taxon>Pseudomonadota</taxon>
        <taxon>Alphaproteobacteria</taxon>
        <taxon>Hyphomicrobiales</taxon>
        <taxon>Nitrobacteraceae</taxon>
        <taxon>Bradyrhizobium</taxon>
    </lineage>
</organism>
<dbReference type="Proteomes" id="UP001364224">
    <property type="component" value="Unassembled WGS sequence"/>
</dbReference>
<protein>
    <recommendedName>
        <fullName evidence="4">ABC transporter permease</fullName>
    </recommendedName>
</protein>
<evidence type="ECO:0000313" key="3">
    <source>
        <dbReference type="Proteomes" id="UP001364224"/>
    </source>
</evidence>
<keyword evidence="1" id="KW-0472">Membrane</keyword>
<name>A0ABU8BDL5_9BRAD</name>
<comment type="caution">
    <text evidence="2">The sequence shown here is derived from an EMBL/GenBank/DDBJ whole genome shotgun (WGS) entry which is preliminary data.</text>
</comment>
<feature type="transmembrane region" description="Helical" evidence="1">
    <location>
        <begin position="20"/>
        <end position="40"/>
    </location>
</feature>
<proteinExistence type="predicted"/>
<keyword evidence="1" id="KW-1133">Transmembrane helix</keyword>
<evidence type="ECO:0000256" key="1">
    <source>
        <dbReference type="SAM" id="Phobius"/>
    </source>
</evidence>
<accession>A0ABU8BDL5</accession>
<sequence>MAAANSSIAEPGRLHPWLRALLAGPCAVGLTVLIIAVMPFWVPKGSGGVDHIALPLFFMPAIWGLIFFYALLDRSLGRIVIIMTGIAVIHLIALRAILFG</sequence>
<evidence type="ECO:0000313" key="2">
    <source>
        <dbReference type="EMBL" id="MEH2556651.1"/>
    </source>
</evidence>
<evidence type="ECO:0008006" key="4">
    <source>
        <dbReference type="Google" id="ProtNLM"/>
    </source>
</evidence>
<feature type="transmembrane region" description="Helical" evidence="1">
    <location>
        <begin position="52"/>
        <end position="72"/>
    </location>
</feature>
<keyword evidence="1" id="KW-0812">Transmembrane</keyword>
<dbReference type="EMBL" id="JAZHRV010000001">
    <property type="protein sequence ID" value="MEH2556651.1"/>
    <property type="molecule type" value="Genomic_DNA"/>
</dbReference>
<keyword evidence="3" id="KW-1185">Reference proteome</keyword>
<dbReference type="RefSeq" id="WP_334482102.1">
    <property type="nucleotide sequence ID" value="NZ_JAZHRV010000001.1"/>
</dbReference>
<gene>
    <name evidence="2" type="ORF">V1286_004180</name>
</gene>
<reference evidence="2 3" key="1">
    <citation type="submission" date="2024-02" db="EMBL/GenBank/DDBJ databases">
        <title>Adaptive strategies in a cosmopolitan and abundant soil bacterium.</title>
        <authorList>
            <person name="Carini P."/>
        </authorList>
    </citation>
    <scope>NUCLEOTIDE SEQUENCE [LARGE SCALE GENOMIC DNA]</scope>
    <source>
        <strain evidence="2 3">AZCC 1608</strain>
    </source>
</reference>